<dbReference type="EMBL" id="OU893352">
    <property type="protein sequence ID" value="CAG9790316.1"/>
    <property type="molecule type" value="Genomic_DNA"/>
</dbReference>
<dbReference type="AlphaFoldDB" id="A0A9N9WF41"/>
<evidence type="ECO:0000313" key="2">
    <source>
        <dbReference type="EMBL" id="CAG9790316.1"/>
    </source>
</evidence>
<feature type="region of interest" description="Disordered" evidence="1">
    <location>
        <begin position="22"/>
        <end position="69"/>
    </location>
</feature>
<protein>
    <submittedName>
        <fullName evidence="2">Uncharacterized protein</fullName>
    </submittedName>
</protein>
<organism evidence="2 3">
    <name type="scientific">Diatraea saccharalis</name>
    <name type="common">sugarcane borer</name>
    <dbReference type="NCBI Taxonomy" id="40085"/>
    <lineage>
        <taxon>Eukaryota</taxon>
        <taxon>Metazoa</taxon>
        <taxon>Ecdysozoa</taxon>
        <taxon>Arthropoda</taxon>
        <taxon>Hexapoda</taxon>
        <taxon>Insecta</taxon>
        <taxon>Pterygota</taxon>
        <taxon>Neoptera</taxon>
        <taxon>Endopterygota</taxon>
        <taxon>Lepidoptera</taxon>
        <taxon>Glossata</taxon>
        <taxon>Ditrysia</taxon>
        <taxon>Pyraloidea</taxon>
        <taxon>Crambidae</taxon>
        <taxon>Crambinae</taxon>
        <taxon>Diatraea</taxon>
    </lineage>
</organism>
<gene>
    <name evidence="2" type="ORF">DIATSA_LOCUS7985</name>
</gene>
<keyword evidence="3" id="KW-1185">Reference proteome</keyword>
<proteinExistence type="predicted"/>
<sequence length="139" mass="15576">MGKHKSNEDRIRSKIKQLDQILRSKSREAAAPASSDSFQYENQLYEDLEDNSCLENGDGGDNASHLEDEPGFEFDIVVPTVTPHQGEENSEHWGRILVEGLVKEQKKALFAKTLILENFTLPKASRLNPEVASILNDPV</sequence>
<evidence type="ECO:0000256" key="1">
    <source>
        <dbReference type="SAM" id="MobiDB-lite"/>
    </source>
</evidence>
<dbReference type="Proteomes" id="UP001153714">
    <property type="component" value="Chromosome 21"/>
</dbReference>
<reference evidence="2" key="2">
    <citation type="submission" date="2022-10" db="EMBL/GenBank/DDBJ databases">
        <authorList>
            <consortium name="ENA_rothamsted_submissions"/>
            <consortium name="culmorum"/>
            <person name="King R."/>
        </authorList>
    </citation>
    <scope>NUCLEOTIDE SEQUENCE</scope>
</reference>
<name>A0A9N9WF41_9NEOP</name>
<reference evidence="2" key="1">
    <citation type="submission" date="2021-12" db="EMBL/GenBank/DDBJ databases">
        <authorList>
            <person name="King R."/>
        </authorList>
    </citation>
    <scope>NUCLEOTIDE SEQUENCE</scope>
</reference>
<dbReference type="OrthoDB" id="7430131at2759"/>
<accession>A0A9N9WF41</accession>
<evidence type="ECO:0000313" key="3">
    <source>
        <dbReference type="Proteomes" id="UP001153714"/>
    </source>
</evidence>